<dbReference type="EMBL" id="BAAADO010000001">
    <property type="protein sequence ID" value="GAA0481680.1"/>
    <property type="molecule type" value="Genomic_DNA"/>
</dbReference>
<dbReference type="PANTHER" id="PTHR43808:SF27">
    <property type="entry name" value="PROTEIN ROCB"/>
    <property type="match status" value="1"/>
</dbReference>
<sequence length="553" mass="63349">MKKWQTKEQLTDLLCTLVDYPSITGSDAEIAVVQYIHHLLSERTYFQDHPEHLSLDPLDDGRQLLSALVKKDSGTRDTLVFISHIDVVDVEDYGPYVNLAFRPKELTAELYKNLNQLPKDAQQDIQTGNWLFGRGTMDMKAGLTLQLSMLEKAMNGQFTGNLLLLAVPDEEANSSGMLAALPVLKKWKEAEGLRFKAGLNCEPVFRRHPGDEGYYIYKGSIGKVLPGFYCYGKETHAGEPFNGINANLMISYLNQELELQEDFIETAGDETTPPPVSLMNRDLKEKYSVQTPLSAISMYNVLFMKQSIQDMTNKLLQAANRAKEQIEKHYERKASAFSNRSRNHFHSDLYVRVMLYEGLYKEAVDRHGEQEVLRRQNLLMNNREEGDRDFSTLLVQDLAYLCKDLAPMMVLFYSPPFYPSVSSKGHPLIEDVLDFVQQLFHERHQMAVESIEFFPGLSDLSFIGPMTSEQKTRQLKMNMPIDEKGYTFDHDALHEITMPVLNIGPFGKDPHQWTERLELTYSFDVLPDVLTHGIERIFYQTGNMKNDKSVKEE</sequence>
<protein>
    <submittedName>
        <fullName evidence="1">M20/M25/M40 family metallo-hydrolase</fullName>
    </submittedName>
</protein>
<name>A0ABP3KKM7_9BACI</name>
<evidence type="ECO:0000313" key="2">
    <source>
        <dbReference type="Proteomes" id="UP001500880"/>
    </source>
</evidence>
<comment type="caution">
    <text evidence="1">The sequence shown here is derived from an EMBL/GenBank/DDBJ whole genome shotgun (WGS) entry which is preliminary data.</text>
</comment>
<reference evidence="2" key="1">
    <citation type="journal article" date="2019" name="Int. J. Syst. Evol. Microbiol.">
        <title>The Global Catalogue of Microorganisms (GCM) 10K type strain sequencing project: providing services to taxonomists for standard genome sequencing and annotation.</title>
        <authorList>
            <consortium name="The Broad Institute Genomics Platform"/>
            <consortium name="The Broad Institute Genome Sequencing Center for Infectious Disease"/>
            <person name="Wu L."/>
            <person name="Ma J."/>
        </authorList>
    </citation>
    <scope>NUCLEOTIDE SEQUENCE [LARGE SCALE GENOMIC DNA]</scope>
    <source>
        <strain evidence="2">JCM 12389</strain>
    </source>
</reference>
<dbReference type="RefSeq" id="WP_343836760.1">
    <property type="nucleotide sequence ID" value="NZ_BAAADO010000001.1"/>
</dbReference>
<dbReference type="Gene3D" id="3.40.630.10">
    <property type="entry name" value="Zn peptidases"/>
    <property type="match status" value="1"/>
</dbReference>
<gene>
    <name evidence="1" type="ORF">GCM10008986_02990</name>
</gene>
<dbReference type="Proteomes" id="UP001500880">
    <property type="component" value="Unassembled WGS sequence"/>
</dbReference>
<dbReference type="Pfam" id="PF01546">
    <property type="entry name" value="Peptidase_M20"/>
    <property type="match status" value="1"/>
</dbReference>
<dbReference type="PIRSF" id="PIRSF010386">
    <property type="entry name" value="RocB"/>
    <property type="match status" value="1"/>
</dbReference>
<proteinExistence type="predicted"/>
<dbReference type="InterPro" id="IPR012166">
    <property type="entry name" value="Uncharacterised_RocB"/>
</dbReference>
<evidence type="ECO:0000313" key="1">
    <source>
        <dbReference type="EMBL" id="GAA0481680.1"/>
    </source>
</evidence>
<dbReference type="SUPFAM" id="SSF53187">
    <property type="entry name" value="Zn-dependent exopeptidases"/>
    <property type="match status" value="1"/>
</dbReference>
<dbReference type="InterPro" id="IPR050072">
    <property type="entry name" value="Peptidase_M20A"/>
</dbReference>
<dbReference type="InterPro" id="IPR002933">
    <property type="entry name" value="Peptidase_M20"/>
</dbReference>
<dbReference type="PANTHER" id="PTHR43808">
    <property type="entry name" value="ACETYLORNITHINE DEACETYLASE"/>
    <property type="match status" value="1"/>
</dbReference>
<organism evidence="1 2">
    <name type="scientific">Salinibacillus aidingensis</name>
    <dbReference type="NCBI Taxonomy" id="237684"/>
    <lineage>
        <taxon>Bacteria</taxon>
        <taxon>Bacillati</taxon>
        <taxon>Bacillota</taxon>
        <taxon>Bacilli</taxon>
        <taxon>Bacillales</taxon>
        <taxon>Bacillaceae</taxon>
        <taxon>Salinibacillus</taxon>
    </lineage>
</organism>
<keyword evidence="2" id="KW-1185">Reference proteome</keyword>
<accession>A0ABP3KKM7</accession>